<dbReference type="OrthoDB" id="513026at2"/>
<dbReference type="RefSeq" id="WP_015328997.1">
    <property type="nucleotide sequence ID" value="NC_020053.1"/>
</dbReference>
<keyword evidence="3" id="KW-1185">Reference proteome</keyword>
<dbReference type="AlphaFoldDB" id="K9UR03"/>
<feature type="region of interest" description="Disordered" evidence="1">
    <location>
        <begin position="1"/>
        <end position="38"/>
    </location>
</feature>
<keyword evidence="2" id="KW-0614">Plasmid</keyword>
<dbReference type="eggNOG" id="COG0270">
    <property type="taxonomic scope" value="Bacteria"/>
</dbReference>
<evidence type="ECO:0000313" key="3">
    <source>
        <dbReference type="Proteomes" id="UP000010366"/>
    </source>
</evidence>
<dbReference type="Proteomes" id="UP000010366">
    <property type="component" value="Plasmid pCHA6605.01"/>
</dbReference>
<sequence length="98" mass="11183">MKIRGDRVPGRSGTLYQRTKKKQLQNGQTKEYPLVPGDRDPHNIEHWFWQLTYKEKQADGKYKSRTVSVAPEQVAAVKVLIAGNAQLELIISYLRGST</sequence>
<organism evidence="2 3">
    <name type="scientific">Chamaesiphon minutus (strain ATCC 27169 / PCC 6605)</name>
    <dbReference type="NCBI Taxonomy" id="1173020"/>
    <lineage>
        <taxon>Bacteria</taxon>
        <taxon>Bacillati</taxon>
        <taxon>Cyanobacteriota</taxon>
        <taxon>Cyanophyceae</taxon>
        <taxon>Gomontiellales</taxon>
        <taxon>Chamaesiphonaceae</taxon>
        <taxon>Chamaesiphon</taxon>
    </lineage>
</organism>
<dbReference type="KEGG" id="cmp:Cha6605_6287"/>
<evidence type="ECO:0000256" key="1">
    <source>
        <dbReference type="SAM" id="MobiDB-lite"/>
    </source>
</evidence>
<accession>K9UR03</accession>
<evidence type="ECO:0000313" key="2">
    <source>
        <dbReference type="EMBL" id="AFY97113.1"/>
    </source>
</evidence>
<gene>
    <name evidence="2" type="ORF">Cha6605_6287</name>
</gene>
<protein>
    <submittedName>
        <fullName evidence="2">Uncharacterized protein</fullName>
    </submittedName>
</protein>
<geneLocation type="plasmid" evidence="2 3">
    <name>pCHA6605.01</name>
</geneLocation>
<reference evidence="2 3" key="1">
    <citation type="submission" date="2012-05" db="EMBL/GenBank/DDBJ databases">
        <title>Noncontiguous Finished plasmid 1 of genome of Chamaesiphon sp. PCC 6605.</title>
        <authorList>
            <consortium name="US DOE Joint Genome Institute"/>
            <person name="Gugger M."/>
            <person name="Coursin T."/>
            <person name="Rippka R."/>
            <person name="Tandeau De Marsac N."/>
            <person name="Huntemann M."/>
            <person name="Wei C.-L."/>
            <person name="Han J."/>
            <person name="Detter J.C."/>
            <person name="Han C."/>
            <person name="Tapia R."/>
            <person name="Chen A."/>
            <person name="Kyrpides N."/>
            <person name="Mavromatis K."/>
            <person name="Markowitz V."/>
            <person name="Szeto E."/>
            <person name="Ivanova N."/>
            <person name="Pagani I."/>
            <person name="Pati A."/>
            <person name="Goodwin L."/>
            <person name="Nordberg H.P."/>
            <person name="Cantor M.N."/>
            <person name="Hua S.X."/>
            <person name="Woyke T."/>
            <person name="Kerfeld C.A."/>
        </authorList>
    </citation>
    <scope>NUCLEOTIDE SEQUENCE [LARGE SCALE GENOMIC DNA]</scope>
    <source>
        <strain evidence="3">ATCC 27169 / PCC 6605</strain>
        <plasmid evidence="3">Plasmid pCHA6605.01</plasmid>
    </source>
</reference>
<proteinExistence type="predicted"/>
<dbReference type="EMBL" id="CP003601">
    <property type="protein sequence ID" value="AFY97113.1"/>
    <property type="molecule type" value="Genomic_DNA"/>
</dbReference>
<name>K9UR03_CHAP6</name>
<dbReference type="HOGENOM" id="CLU_2421601_0_0_3"/>